<feature type="non-terminal residue" evidence="2">
    <location>
        <position position="1"/>
    </location>
</feature>
<comment type="caution">
    <text evidence="2">The sequence shown here is derived from an EMBL/GenBank/DDBJ whole genome shotgun (WGS) entry which is preliminary data.</text>
</comment>
<dbReference type="EMBL" id="CAJHJT010000056">
    <property type="protein sequence ID" value="CAD7015482.1"/>
    <property type="molecule type" value="Genomic_DNA"/>
</dbReference>
<reference evidence="2" key="1">
    <citation type="submission" date="2020-11" db="EMBL/GenBank/DDBJ databases">
        <authorList>
            <person name="Whitehead M."/>
        </authorList>
    </citation>
    <scope>NUCLEOTIDE SEQUENCE</scope>
    <source>
        <strain evidence="2">EGII</strain>
    </source>
</reference>
<protein>
    <submittedName>
        <fullName evidence="2">(Mediterranean fruit fly) hypothetical protein</fullName>
    </submittedName>
</protein>
<feature type="compositionally biased region" description="Basic residues" evidence="1">
    <location>
        <begin position="50"/>
        <end position="72"/>
    </location>
</feature>
<sequence>IKIVFANHHLLHLNLKLSVYHAKYCIPIVEKMPKNPRNLMNMSHGLNHQHCQRHRRRRRRRSRQSFKRHNYV</sequence>
<feature type="region of interest" description="Disordered" evidence="1">
    <location>
        <begin position="37"/>
        <end position="72"/>
    </location>
</feature>
<accession>A0A811VN29</accession>
<keyword evidence="3" id="KW-1185">Reference proteome</keyword>
<evidence type="ECO:0000313" key="3">
    <source>
        <dbReference type="Proteomes" id="UP000606786"/>
    </source>
</evidence>
<feature type="non-terminal residue" evidence="2">
    <location>
        <position position="72"/>
    </location>
</feature>
<proteinExistence type="predicted"/>
<organism evidence="2 3">
    <name type="scientific">Ceratitis capitata</name>
    <name type="common">Mediterranean fruit fly</name>
    <name type="synonym">Tephritis capitata</name>
    <dbReference type="NCBI Taxonomy" id="7213"/>
    <lineage>
        <taxon>Eukaryota</taxon>
        <taxon>Metazoa</taxon>
        <taxon>Ecdysozoa</taxon>
        <taxon>Arthropoda</taxon>
        <taxon>Hexapoda</taxon>
        <taxon>Insecta</taxon>
        <taxon>Pterygota</taxon>
        <taxon>Neoptera</taxon>
        <taxon>Endopterygota</taxon>
        <taxon>Diptera</taxon>
        <taxon>Brachycera</taxon>
        <taxon>Muscomorpha</taxon>
        <taxon>Tephritoidea</taxon>
        <taxon>Tephritidae</taxon>
        <taxon>Ceratitis</taxon>
        <taxon>Ceratitis</taxon>
    </lineage>
</organism>
<evidence type="ECO:0000256" key="1">
    <source>
        <dbReference type="SAM" id="MobiDB-lite"/>
    </source>
</evidence>
<dbReference type="AlphaFoldDB" id="A0A811VN29"/>
<gene>
    <name evidence="2" type="ORF">CCAP1982_LOCUS23421</name>
</gene>
<dbReference type="Proteomes" id="UP000606786">
    <property type="component" value="Unassembled WGS sequence"/>
</dbReference>
<evidence type="ECO:0000313" key="2">
    <source>
        <dbReference type="EMBL" id="CAD7015482.1"/>
    </source>
</evidence>
<name>A0A811VN29_CERCA</name>